<protein>
    <submittedName>
        <fullName evidence="1">Uncharacterized protein</fullName>
    </submittedName>
</protein>
<accession>A0A6G9AR91</accession>
<dbReference type="EMBL" id="CP050063">
    <property type="protein sequence ID" value="QIP14733.1"/>
    <property type="molecule type" value="Genomic_DNA"/>
</dbReference>
<gene>
    <name evidence="1" type="ORF">G8759_19990</name>
</gene>
<dbReference type="Proteomes" id="UP000501802">
    <property type="component" value="Chromosome"/>
</dbReference>
<reference evidence="1 2" key="1">
    <citation type="submission" date="2020-03" db="EMBL/GenBank/DDBJ databases">
        <authorList>
            <person name="Kim M.K."/>
        </authorList>
    </citation>
    <scope>NUCLEOTIDE SEQUENCE [LARGE SCALE GENOMIC DNA]</scope>
    <source>
        <strain evidence="1 2">BT328</strain>
    </source>
</reference>
<sequence length="209" mass="24171">MSTDLTLTTNELTRFDDKFDLIVKYYRDRRADDDPKKIKLAKDLQKQLGHWITIHALLSTGRYPKTSQQINAILKAIPNISPRTARNYLEDTRRFFAITDEPNLAYERVMLIEELRDDMRICKKKGDMRSLAPLRKLYAEVIGADKPINPVENRTIINVINYNPEQLGGQQISDAALESMVERLLGEDRKKQEELFSDYEDVSSPQNPA</sequence>
<name>A0A6G9AR91_9BACT</name>
<dbReference type="RefSeq" id="WP_167211382.1">
    <property type="nucleotide sequence ID" value="NZ_CP050063.1"/>
</dbReference>
<keyword evidence="2" id="KW-1185">Reference proteome</keyword>
<evidence type="ECO:0000313" key="1">
    <source>
        <dbReference type="EMBL" id="QIP14733.1"/>
    </source>
</evidence>
<proteinExistence type="predicted"/>
<dbReference type="AlphaFoldDB" id="A0A6G9AR91"/>
<evidence type="ECO:0000313" key="2">
    <source>
        <dbReference type="Proteomes" id="UP000501802"/>
    </source>
</evidence>
<organism evidence="1 2">
    <name type="scientific">Spirosoma aureum</name>
    <dbReference type="NCBI Taxonomy" id="2692134"/>
    <lineage>
        <taxon>Bacteria</taxon>
        <taxon>Pseudomonadati</taxon>
        <taxon>Bacteroidota</taxon>
        <taxon>Cytophagia</taxon>
        <taxon>Cytophagales</taxon>
        <taxon>Cytophagaceae</taxon>
        <taxon>Spirosoma</taxon>
    </lineage>
</organism>
<dbReference type="KEGG" id="spib:G8759_19990"/>